<dbReference type="SUPFAM" id="SSF57850">
    <property type="entry name" value="RING/U-box"/>
    <property type="match status" value="1"/>
</dbReference>
<evidence type="ECO:0000313" key="2">
    <source>
        <dbReference type="EMBL" id="KAJ7383104.1"/>
    </source>
</evidence>
<dbReference type="AlphaFoldDB" id="A0A9W9ZLE9"/>
<reference evidence="2" key="1">
    <citation type="submission" date="2023-01" db="EMBL/GenBank/DDBJ databases">
        <title>Genome assembly of the deep-sea coral Lophelia pertusa.</title>
        <authorList>
            <person name="Herrera S."/>
            <person name="Cordes E."/>
        </authorList>
    </citation>
    <scope>NUCLEOTIDE SEQUENCE</scope>
    <source>
        <strain evidence="2">USNM1676648</strain>
        <tissue evidence="2">Polyp</tissue>
    </source>
</reference>
<dbReference type="CDD" id="cd16448">
    <property type="entry name" value="RING-H2"/>
    <property type="match status" value="1"/>
</dbReference>
<protein>
    <submittedName>
        <fullName evidence="2">Uncharacterized protein</fullName>
    </submittedName>
</protein>
<evidence type="ECO:0000256" key="1">
    <source>
        <dbReference type="SAM" id="Coils"/>
    </source>
</evidence>
<dbReference type="Proteomes" id="UP001163046">
    <property type="component" value="Unassembled WGS sequence"/>
</dbReference>
<keyword evidence="3" id="KW-1185">Reference proteome</keyword>
<gene>
    <name evidence="2" type="ORF">OS493_030634</name>
</gene>
<name>A0A9W9ZLE9_9CNID</name>
<keyword evidence="1" id="KW-0175">Coiled coil</keyword>
<sequence>MCCFPKRSEEDKCSGRLSSCPQRLLSVFESIGSARIGSGKLCESHLKQADSDERITGNKSYVSPRKRQHSCSENEAEHTAKVAPRNTPNWEELLKKFNALEKENQELKENNSHLNSQIKGKPTFSELVHRFHKALTVHYSKGSHHLYNPKEMEAFCEKHAPGLFQQVYSSILNESKETPTAKRKELQRVRTVAIMHSMSFYRNQKICPMQKANGLNLKMCGASYNSLMSGMVLGYSCHPKTLRNYERALAEANKKEVKKRIVEATASPSHNKPNKHCLAHVHGLVGCPRKMPAVSTPSDLTKLHRRVLVTMKNGAVKQCRGGADIQSVLEYFDSTLREFFVSSYLGTLSAEHRRVDMSNVKQSCENLRVYSDEARHDLELLSTTWLLDEFQQSLKSVADYRAALSHLLNEAPELKDYLRQFLVVLSGDFPTWKYNKKIIAEWDPVTQPTSSVPSLIIWQGPFHVSLNAQESTVLLFRPVFEKLYKKLFGRNKVLPKKPKPHRVNTLITAAFGGWTIVRDAVLHQFGPTCKDSEYALLLHLFDEVLPLVFYFYCTIFRGGDFNEWLAATFRMALTFITFKRRNYDKATLGQLSDILHHAVENQPLVDNIKLYLNAFTEKKVEVFHSVLRRNVPLWAEPAEIQIMAHAKSGRRFDYDFVQWFLPQYTRGRGIHNMAQHVHSAAEFLIDLFCEVWSTLGQTNKIPKGRRKNQPYYFPALDSTLDQRCLPLGYAFLGQEPDPELACDQPLCEVQSDQPVIRLNCGHTFHRGCLMIQATNTETQLHNVRRSEMSCLLWTLV</sequence>
<evidence type="ECO:0000313" key="3">
    <source>
        <dbReference type="Proteomes" id="UP001163046"/>
    </source>
</evidence>
<accession>A0A9W9ZLE9</accession>
<dbReference type="EMBL" id="MU825906">
    <property type="protein sequence ID" value="KAJ7383104.1"/>
    <property type="molecule type" value="Genomic_DNA"/>
</dbReference>
<dbReference type="OrthoDB" id="5985682at2759"/>
<feature type="coiled-coil region" evidence="1">
    <location>
        <begin position="90"/>
        <end position="117"/>
    </location>
</feature>
<organism evidence="2 3">
    <name type="scientific">Desmophyllum pertusum</name>
    <dbReference type="NCBI Taxonomy" id="174260"/>
    <lineage>
        <taxon>Eukaryota</taxon>
        <taxon>Metazoa</taxon>
        <taxon>Cnidaria</taxon>
        <taxon>Anthozoa</taxon>
        <taxon>Hexacorallia</taxon>
        <taxon>Scleractinia</taxon>
        <taxon>Caryophylliina</taxon>
        <taxon>Caryophylliidae</taxon>
        <taxon>Desmophyllum</taxon>
    </lineage>
</organism>
<comment type="caution">
    <text evidence="2">The sequence shown here is derived from an EMBL/GenBank/DDBJ whole genome shotgun (WGS) entry which is preliminary data.</text>
</comment>
<proteinExistence type="predicted"/>